<accession>A0A1M7ZZE9</accession>
<keyword evidence="2" id="KW-1277">Toxin-antitoxin system</keyword>
<dbReference type="PANTHER" id="PTHR33755:SF9">
    <property type="entry name" value="TOXIN PARE1"/>
    <property type="match status" value="1"/>
</dbReference>
<protein>
    <recommendedName>
        <fullName evidence="3">Toxin</fullName>
    </recommendedName>
</protein>
<evidence type="ECO:0000313" key="4">
    <source>
        <dbReference type="EMBL" id="SHO74245.1"/>
    </source>
</evidence>
<evidence type="ECO:0000256" key="2">
    <source>
        <dbReference type="ARBA" id="ARBA00022649"/>
    </source>
</evidence>
<gene>
    <name evidence="4" type="ORF">SAMN05443547_2633</name>
</gene>
<sequence length="97" mass="11399">MAKFYLTNKAVEDLGDIWNYTVETWSENQAEIYYSLLIDSCQELANKPNQGKSYEIVEKKVLGYKTGQHVVFYRIVFGNEIEFVRILHGMMDMKNHL</sequence>
<dbReference type="InterPro" id="IPR007712">
    <property type="entry name" value="RelE/ParE_toxin"/>
</dbReference>
<dbReference type="RefSeq" id="WP_073585154.1">
    <property type="nucleotide sequence ID" value="NZ_CBCSEA010000010.1"/>
</dbReference>
<evidence type="ECO:0000313" key="5">
    <source>
        <dbReference type="Proteomes" id="UP000184611"/>
    </source>
</evidence>
<dbReference type="InterPro" id="IPR028344">
    <property type="entry name" value="ParE1/4"/>
</dbReference>
<dbReference type="EMBL" id="FRYK01000006">
    <property type="protein sequence ID" value="SHO74245.1"/>
    <property type="molecule type" value="Genomic_DNA"/>
</dbReference>
<comment type="similarity">
    <text evidence="1 3">Belongs to the RelE toxin family.</text>
</comment>
<keyword evidence="5" id="KW-1185">Reference proteome</keyword>
<dbReference type="InterPro" id="IPR035093">
    <property type="entry name" value="RelE/ParE_toxin_dom_sf"/>
</dbReference>
<reference evidence="5" key="1">
    <citation type="submission" date="2016-12" db="EMBL/GenBank/DDBJ databases">
        <authorList>
            <person name="Varghese N."/>
            <person name="Submissions S."/>
        </authorList>
    </citation>
    <scope>NUCLEOTIDE SEQUENCE [LARGE SCALE GENOMIC DNA]</scope>
    <source>
        <strain evidence="5">DSM 18830</strain>
    </source>
</reference>
<dbReference type="AlphaFoldDB" id="A0A1M7ZZE9"/>
<dbReference type="Proteomes" id="UP000184611">
    <property type="component" value="Unassembled WGS sequence"/>
</dbReference>
<dbReference type="PIRSF" id="PIRSF029218">
    <property type="entry name" value="ParE"/>
    <property type="match status" value="1"/>
</dbReference>
<name>A0A1M7ZZE9_9FLAO</name>
<dbReference type="STRING" id="416016.SAMN05443547_2633"/>
<dbReference type="Gene3D" id="3.30.2310.20">
    <property type="entry name" value="RelE-like"/>
    <property type="match status" value="1"/>
</dbReference>
<dbReference type="Pfam" id="PF05016">
    <property type="entry name" value="ParE_toxin"/>
    <property type="match status" value="1"/>
</dbReference>
<proteinExistence type="inferred from homology"/>
<dbReference type="PANTHER" id="PTHR33755">
    <property type="entry name" value="TOXIN PARE1-RELATED"/>
    <property type="match status" value="1"/>
</dbReference>
<organism evidence="4 5">
    <name type="scientific">Flavobacterium cucumis</name>
    <dbReference type="NCBI Taxonomy" id="416016"/>
    <lineage>
        <taxon>Bacteria</taxon>
        <taxon>Pseudomonadati</taxon>
        <taxon>Bacteroidota</taxon>
        <taxon>Flavobacteriia</taxon>
        <taxon>Flavobacteriales</taxon>
        <taxon>Flavobacteriaceae</taxon>
        <taxon>Flavobacterium</taxon>
    </lineage>
</organism>
<dbReference type="OrthoDB" id="7173315at2"/>
<evidence type="ECO:0000256" key="1">
    <source>
        <dbReference type="ARBA" id="ARBA00006226"/>
    </source>
</evidence>
<dbReference type="InterPro" id="IPR051803">
    <property type="entry name" value="TA_system_RelE-like_toxin"/>
</dbReference>
<evidence type="ECO:0000256" key="3">
    <source>
        <dbReference type="PIRNR" id="PIRNR029218"/>
    </source>
</evidence>